<dbReference type="SUPFAM" id="SSF47384">
    <property type="entry name" value="Homodimeric domain of signal transducing histidine kinase"/>
    <property type="match status" value="1"/>
</dbReference>
<dbReference type="AlphaFoldDB" id="A0A2A2TID2"/>
<dbReference type="Pfam" id="PF02518">
    <property type="entry name" value="HATPase_c"/>
    <property type="match status" value="1"/>
</dbReference>
<sequence>MDIDSLSRTELLNRLRIAEKELQNLKRDIPETLNLAYRNFVEEELKAQILRSQLLTEISLKIRQSLQTDEILQTTVTEIQKLLQADRLLIFRLWSDGTGVVVQESVVPEVMSILGKTIRDRCFTDELQEPYKRGKVSTIPNVLEADISAPHRQLLEGFNVKSNLVVPILQREQLWGLLIAHQCDRVRTWNSAETELLRQLATQIGIALSQAQLLEQEVKQREILANSNTELEQFAYVASHDLQEPLRMVTSYLQLLERRYKDKLDPKAEEFIGYAVDGAKRMQILIDDLLSFSRISSKGKSLTWVDCNQVFVQVISNLKIAIAESNAIIKCEQILPQIFADTTQLNQLFQNLIGNAIKFHREISPIIEIGFLKREEQIETSSPSQYFVPSTPSSYLFWVRDNGIGIEPQYCDRIFEIFQRLHGKAQYPGTGIGLAICKKIVERHGGSIWVESELNQGTTIFFTIPEITEIS</sequence>
<evidence type="ECO:0000256" key="7">
    <source>
        <dbReference type="ARBA" id="ARBA00023012"/>
    </source>
</evidence>
<evidence type="ECO:0000259" key="10">
    <source>
        <dbReference type="PROSITE" id="PS50046"/>
    </source>
</evidence>
<dbReference type="PANTHER" id="PTHR43304">
    <property type="entry name" value="PHYTOCHROME-LIKE PROTEIN CPH1"/>
    <property type="match status" value="1"/>
</dbReference>
<dbReference type="SMART" id="SM00387">
    <property type="entry name" value="HATPase_c"/>
    <property type="match status" value="1"/>
</dbReference>
<dbReference type="PANTHER" id="PTHR43304:SF1">
    <property type="entry name" value="PAC DOMAIN-CONTAINING PROTEIN"/>
    <property type="match status" value="1"/>
</dbReference>
<dbReference type="PROSITE" id="PS50046">
    <property type="entry name" value="PHYTOCHROME_2"/>
    <property type="match status" value="1"/>
</dbReference>
<dbReference type="Gene3D" id="3.30.450.40">
    <property type="match status" value="1"/>
</dbReference>
<dbReference type="FunFam" id="3.30.565.10:FF:000006">
    <property type="entry name" value="Sensor histidine kinase WalK"/>
    <property type="match status" value="1"/>
</dbReference>
<dbReference type="InterPro" id="IPR003594">
    <property type="entry name" value="HATPase_dom"/>
</dbReference>
<dbReference type="SUPFAM" id="SSF55874">
    <property type="entry name" value="ATPase domain of HSP90 chaperone/DNA topoisomerase II/histidine kinase"/>
    <property type="match status" value="1"/>
</dbReference>
<dbReference type="Pfam" id="PF00512">
    <property type="entry name" value="HisKA"/>
    <property type="match status" value="1"/>
</dbReference>
<keyword evidence="6" id="KW-0418">Kinase</keyword>
<evidence type="ECO:0000256" key="2">
    <source>
        <dbReference type="ARBA" id="ARBA00006402"/>
    </source>
</evidence>
<dbReference type="CDD" id="cd00082">
    <property type="entry name" value="HisKA"/>
    <property type="match status" value="1"/>
</dbReference>
<dbReference type="Proteomes" id="UP000218238">
    <property type="component" value="Unassembled WGS sequence"/>
</dbReference>
<evidence type="ECO:0000256" key="5">
    <source>
        <dbReference type="ARBA" id="ARBA00022679"/>
    </source>
</evidence>
<evidence type="ECO:0000259" key="11">
    <source>
        <dbReference type="PROSITE" id="PS50109"/>
    </source>
</evidence>
<comment type="caution">
    <text evidence="12">The sequence shown here is derived from an EMBL/GenBank/DDBJ whole genome shotgun (WGS) entry which is preliminary data.</text>
</comment>
<proteinExistence type="inferred from homology"/>
<dbReference type="GO" id="GO:0000155">
    <property type="term" value="F:phosphorelay sensor kinase activity"/>
    <property type="evidence" value="ECO:0007669"/>
    <property type="project" value="InterPro"/>
</dbReference>
<dbReference type="EMBL" id="NTFS01000136">
    <property type="protein sequence ID" value="PAX53490.1"/>
    <property type="molecule type" value="Genomic_DNA"/>
</dbReference>
<dbReference type="InterPro" id="IPR052162">
    <property type="entry name" value="Sensor_kinase/Photoreceptor"/>
</dbReference>
<comment type="function">
    <text evidence="8">Photoreceptor which exists in two forms that are reversibly interconvertible by light: the R form that absorbs maximally in the red region of the spectrum and the FR form that absorbs maximally in the far-red region.</text>
</comment>
<dbReference type="OrthoDB" id="9778628at2"/>
<dbReference type="Pfam" id="PF01590">
    <property type="entry name" value="GAF"/>
    <property type="match status" value="1"/>
</dbReference>
<dbReference type="InterPro" id="IPR029016">
    <property type="entry name" value="GAF-like_dom_sf"/>
</dbReference>
<evidence type="ECO:0000256" key="9">
    <source>
        <dbReference type="SAM" id="Coils"/>
    </source>
</evidence>
<dbReference type="InterPro" id="IPR003661">
    <property type="entry name" value="HisK_dim/P_dom"/>
</dbReference>
<keyword evidence="5" id="KW-0808">Transferase</keyword>
<feature type="domain" description="Phytochrome chromophore attachment site" evidence="10">
    <location>
        <begin position="67"/>
        <end position="203"/>
    </location>
</feature>
<keyword evidence="9" id="KW-0175">Coiled coil</keyword>
<feature type="coiled-coil region" evidence="9">
    <location>
        <begin position="8"/>
        <end position="35"/>
    </location>
</feature>
<evidence type="ECO:0000256" key="4">
    <source>
        <dbReference type="ARBA" id="ARBA00022553"/>
    </source>
</evidence>
<evidence type="ECO:0000313" key="13">
    <source>
        <dbReference type="Proteomes" id="UP000218238"/>
    </source>
</evidence>
<dbReference type="Gene3D" id="1.10.287.130">
    <property type="match status" value="1"/>
</dbReference>
<accession>A0A2A2TID2</accession>
<evidence type="ECO:0000256" key="1">
    <source>
        <dbReference type="ARBA" id="ARBA00000085"/>
    </source>
</evidence>
<evidence type="ECO:0000256" key="3">
    <source>
        <dbReference type="ARBA" id="ARBA00012438"/>
    </source>
</evidence>
<dbReference type="SUPFAM" id="SSF55781">
    <property type="entry name" value="GAF domain-like"/>
    <property type="match status" value="1"/>
</dbReference>
<dbReference type="InterPro" id="IPR036097">
    <property type="entry name" value="HisK_dim/P_sf"/>
</dbReference>
<evidence type="ECO:0000256" key="6">
    <source>
        <dbReference type="ARBA" id="ARBA00022777"/>
    </source>
</evidence>
<organism evidence="12 13">
    <name type="scientific">Brunnivagina elsteri CCALA 953</name>
    <dbReference type="NCBI Taxonomy" id="987040"/>
    <lineage>
        <taxon>Bacteria</taxon>
        <taxon>Bacillati</taxon>
        <taxon>Cyanobacteriota</taxon>
        <taxon>Cyanophyceae</taxon>
        <taxon>Nostocales</taxon>
        <taxon>Calotrichaceae</taxon>
        <taxon>Brunnivagina</taxon>
    </lineage>
</organism>
<keyword evidence="4" id="KW-0597">Phosphoprotein</keyword>
<name>A0A2A2TID2_9CYAN</name>
<protein>
    <recommendedName>
        <fullName evidence="3">histidine kinase</fullName>
        <ecNumber evidence="3">2.7.13.3</ecNumber>
    </recommendedName>
</protein>
<comment type="catalytic activity">
    <reaction evidence="1">
        <text>ATP + protein L-histidine = ADP + protein N-phospho-L-histidine.</text>
        <dbReference type="EC" id="2.7.13.3"/>
    </reaction>
</comment>
<evidence type="ECO:0000313" key="12">
    <source>
        <dbReference type="EMBL" id="PAX53490.1"/>
    </source>
</evidence>
<dbReference type="Gene3D" id="3.30.565.10">
    <property type="entry name" value="Histidine kinase-like ATPase, C-terminal domain"/>
    <property type="match status" value="1"/>
</dbReference>
<dbReference type="InterPro" id="IPR036890">
    <property type="entry name" value="HATPase_C_sf"/>
</dbReference>
<dbReference type="InterPro" id="IPR005467">
    <property type="entry name" value="His_kinase_dom"/>
</dbReference>
<reference evidence="12 13" key="1">
    <citation type="submission" date="2017-08" db="EMBL/GenBank/DDBJ databases">
        <title>Draft genome sequence of filamentous cyanobacterium Calothrix elsteri CCALA 953.</title>
        <authorList>
            <person name="Gagunashvili A.N."/>
            <person name="Elster J."/>
            <person name="Andresson O.S."/>
        </authorList>
    </citation>
    <scope>NUCLEOTIDE SEQUENCE [LARGE SCALE GENOMIC DNA]</scope>
    <source>
        <strain evidence="12 13">CCALA 953</strain>
    </source>
</reference>
<dbReference type="InterPro" id="IPR016132">
    <property type="entry name" value="Phyto_chromo_attachment"/>
</dbReference>
<dbReference type="PRINTS" id="PR00344">
    <property type="entry name" value="BCTRLSENSOR"/>
</dbReference>
<keyword evidence="13" id="KW-1185">Reference proteome</keyword>
<evidence type="ECO:0000256" key="8">
    <source>
        <dbReference type="ARBA" id="ARBA00055745"/>
    </source>
</evidence>
<dbReference type="SMART" id="SM00388">
    <property type="entry name" value="HisKA"/>
    <property type="match status" value="1"/>
</dbReference>
<comment type="similarity">
    <text evidence="2">In the N-terminal section; belongs to the phytochrome family.</text>
</comment>
<dbReference type="PROSITE" id="PS50109">
    <property type="entry name" value="HIS_KIN"/>
    <property type="match status" value="1"/>
</dbReference>
<feature type="domain" description="Histidine kinase" evidence="11">
    <location>
        <begin position="237"/>
        <end position="468"/>
    </location>
</feature>
<gene>
    <name evidence="12" type="ORF">CK510_13715</name>
</gene>
<dbReference type="SMART" id="SM00065">
    <property type="entry name" value="GAF"/>
    <property type="match status" value="1"/>
</dbReference>
<dbReference type="InterPro" id="IPR003018">
    <property type="entry name" value="GAF"/>
</dbReference>
<dbReference type="EC" id="2.7.13.3" evidence="3"/>
<keyword evidence="7" id="KW-0902">Two-component regulatory system</keyword>
<dbReference type="InterPro" id="IPR004358">
    <property type="entry name" value="Sig_transdc_His_kin-like_C"/>
</dbReference>